<comment type="caution">
    <text evidence="1">The sequence shown here is derived from an EMBL/GenBank/DDBJ whole genome shotgun (WGS) entry which is preliminary data.</text>
</comment>
<proteinExistence type="predicted"/>
<protein>
    <submittedName>
        <fullName evidence="1">Uncharacterized protein</fullName>
    </submittedName>
</protein>
<gene>
    <name evidence="1" type="ORF">HF086_006395</name>
</gene>
<reference evidence="1" key="1">
    <citation type="journal article" date="2021" name="G3 (Bethesda)">
        <title>Genome and transcriptome analysis of the beet armyworm Spodoptera exigua reveals targets for pest control. .</title>
        <authorList>
            <person name="Simon S."/>
            <person name="Breeschoten T."/>
            <person name="Jansen H.J."/>
            <person name="Dirks R.P."/>
            <person name="Schranz M.E."/>
            <person name="Ros V.I.D."/>
        </authorList>
    </citation>
    <scope>NUCLEOTIDE SEQUENCE</scope>
    <source>
        <strain evidence="1">TB_SE_WUR_2020</strain>
    </source>
</reference>
<accession>A0A922MX41</accession>
<sequence>MRIRFIHESKDVTNDESNYHKDQIKRLIGTKINFGSCGITFTHNLLLTMVDGKVCNSATNTTSTMRCYICKATSKDFNKLEKFNETTSTELPNLGFDPHLISIRQKVSKKSIIPFKLQTREMLMSYEVDKDKENAEDSEHDSAEEE</sequence>
<name>A0A922MX41_SPOEX</name>
<organism evidence="1 2">
    <name type="scientific">Spodoptera exigua</name>
    <name type="common">Beet armyworm</name>
    <name type="synonym">Noctua fulgens</name>
    <dbReference type="NCBI Taxonomy" id="7107"/>
    <lineage>
        <taxon>Eukaryota</taxon>
        <taxon>Metazoa</taxon>
        <taxon>Ecdysozoa</taxon>
        <taxon>Arthropoda</taxon>
        <taxon>Hexapoda</taxon>
        <taxon>Insecta</taxon>
        <taxon>Pterygota</taxon>
        <taxon>Neoptera</taxon>
        <taxon>Endopterygota</taxon>
        <taxon>Lepidoptera</taxon>
        <taxon>Glossata</taxon>
        <taxon>Ditrysia</taxon>
        <taxon>Noctuoidea</taxon>
        <taxon>Noctuidae</taxon>
        <taxon>Amphipyrinae</taxon>
        <taxon>Spodoptera</taxon>
    </lineage>
</organism>
<dbReference type="AlphaFoldDB" id="A0A922MX41"/>
<dbReference type="Proteomes" id="UP000814243">
    <property type="component" value="Unassembled WGS sequence"/>
</dbReference>
<evidence type="ECO:0000313" key="1">
    <source>
        <dbReference type="EMBL" id="KAH9644367.1"/>
    </source>
</evidence>
<evidence type="ECO:0000313" key="2">
    <source>
        <dbReference type="Proteomes" id="UP000814243"/>
    </source>
</evidence>
<dbReference type="EMBL" id="JACEFF010000086">
    <property type="protein sequence ID" value="KAH9644367.1"/>
    <property type="molecule type" value="Genomic_DNA"/>
</dbReference>